<reference evidence="1" key="2">
    <citation type="submission" date="2023-11" db="EMBL/GenBank/DDBJ databases">
        <title>MicrobeMod: A computational toolkit for identifying prokaryotic methylation and restriction-modification with nanopore sequencing.</title>
        <authorList>
            <person name="Crits-Christoph A."/>
            <person name="Kang S.C."/>
            <person name="Lee H."/>
            <person name="Ostrov N."/>
        </authorList>
    </citation>
    <scope>NUCLEOTIDE SEQUENCE</scope>
    <source>
        <strain evidence="1">ATCC BAA-953</strain>
    </source>
</reference>
<name>A0AAJ2RW65_9GAMM</name>
<dbReference type="EMBL" id="NSKA01000001">
    <property type="protein sequence ID" value="PAU73174.1"/>
    <property type="molecule type" value="Genomic_DNA"/>
</dbReference>
<dbReference type="Proteomes" id="UP000218675">
    <property type="component" value="Unassembled WGS sequence"/>
</dbReference>
<organism evidence="1 4">
    <name type="scientific">Vreelandella alkaliphila</name>
    <dbReference type="NCBI Taxonomy" id="272774"/>
    <lineage>
        <taxon>Bacteria</taxon>
        <taxon>Pseudomonadati</taxon>
        <taxon>Pseudomonadota</taxon>
        <taxon>Gammaproteobacteria</taxon>
        <taxon>Oceanospirillales</taxon>
        <taxon>Halomonadaceae</taxon>
        <taxon>Vreelandella</taxon>
    </lineage>
</organism>
<dbReference type="AlphaFoldDB" id="A0AAJ2RW65"/>
<evidence type="ECO:0000313" key="2">
    <source>
        <dbReference type="EMBL" id="PAU73174.1"/>
    </source>
</evidence>
<dbReference type="Proteomes" id="UP001276761">
    <property type="component" value="Unassembled WGS sequence"/>
</dbReference>
<dbReference type="EMBL" id="JAWXXT010000001">
    <property type="protein sequence ID" value="MDX5979037.1"/>
    <property type="molecule type" value="Genomic_DNA"/>
</dbReference>
<gene>
    <name evidence="2" type="ORF">CK497_00755</name>
    <name evidence="1" type="ORF">SIL78_15905</name>
</gene>
<evidence type="ECO:0000313" key="3">
    <source>
        <dbReference type="Proteomes" id="UP000218675"/>
    </source>
</evidence>
<keyword evidence="3" id="KW-1185">Reference proteome</keyword>
<accession>A0AAJ2RW65</accession>
<evidence type="ECO:0000313" key="1">
    <source>
        <dbReference type="EMBL" id="MDX5979037.1"/>
    </source>
</evidence>
<sequence length="131" mass="15553">MADVLMGFVSPLQKLLGTFQRERHFLAQMKAQQEKDRREALEAVLSALSETRRYVDSLPDAYDRDTEYRLSELWAIAAIRSRKSIESIQPEMLDKSQYWLDKIRWSRQVVEEKGIDLETMERKFRELIAEQ</sequence>
<comment type="caution">
    <text evidence="1">The sequence shown here is derived from an EMBL/GenBank/DDBJ whole genome shotgun (WGS) entry which is preliminary data.</text>
</comment>
<dbReference type="RefSeq" id="WP_095602325.1">
    <property type="nucleotide sequence ID" value="NZ_JABASV010000019.1"/>
</dbReference>
<protein>
    <submittedName>
        <fullName evidence="1">Uncharacterized protein</fullName>
    </submittedName>
</protein>
<reference evidence="2 3" key="1">
    <citation type="submission" date="2017-08" db="EMBL/GenBank/DDBJ databases">
        <title>Halomonas binhaiensis sp. nov., isolated from saline alkaline soil.</title>
        <authorList>
            <person name="Wang D."/>
            <person name="Zhang G."/>
        </authorList>
    </citation>
    <scope>NUCLEOTIDE SEQUENCE [LARGE SCALE GENOMIC DNA]</scope>
    <source>
        <strain evidence="2 3">WN018</strain>
    </source>
</reference>
<dbReference type="GeneID" id="303167010"/>
<proteinExistence type="predicted"/>
<evidence type="ECO:0000313" key="4">
    <source>
        <dbReference type="Proteomes" id="UP001276761"/>
    </source>
</evidence>